<gene>
    <name evidence="1" type="ORF">CYJ79_08670</name>
</gene>
<sequence length="652" mass="71336">MDTTTSKKMNQALVTDIGRNLFSKLGSGKGEILYTKAALYTQDLSGMTDEQIRALTSLAGEKMTTGIKVADISPVDKETKQVDIEFAFSNHDLNEDINFKSIGLYATIDGGKEEILVAIIPAIGTATLGAGSPDHTSTQLIKLGVAFKLGAAAKINISVKQIGVVYDEDLDAAILKLKAEYDPKIEQAGKVKGAKINDGAVVEPDNDGILDLIVDSDRIKDFPADLKDLNDLPSGTYRTSKSAASFANYPKMQDGTNIPIVWKCALIKVVKDANVGYQLIVSSQQKYAIRYFSNNRWEYWCQLPSLSTNDIIKFVDSKVDGLNVGQYATKTDLTSVSNSAVKKVSGVAPDGSGNVNVTSTVARGFDANANATTKMTVEKLHDNNQILMDQNAGQDIVNWTKGQLNGKLSNSGGDMAEHSTINWNGAGDVFSHDGNIGGLSWAGATDQAQIFAENNGNDNLDLVFKLGDDDSNHFSFRNAAGQEKAAILANGQINSPTVQDLYNKLAQYTVDYNNSYIYDTTIDFNNYLHETRTIKVANVKGNNGPLANTMPMWGWLTTYHWDDNSVTQEYRDAGGDVFWRATNVDHGLNRQWHKYANQDTVDQQQKQINDLINTVNFIKNNYLLGKRFPANQEAQAQAWENANPNGIAMIEK</sequence>
<evidence type="ECO:0000313" key="1">
    <source>
        <dbReference type="EMBL" id="PLT10739.1"/>
    </source>
</evidence>
<reference evidence="1 2" key="1">
    <citation type="submission" date="2017-12" db="EMBL/GenBank/DDBJ databases">
        <title>Phylogenetic diversity of female urinary microbiome.</title>
        <authorList>
            <person name="Thomas-White K."/>
            <person name="Wolfe A.J."/>
        </authorList>
    </citation>
    <scope>NUCLEOTIDE SEQUENCE [LARGE SCALE GENOMIC DNA]</scope>
    <source>
        <strain evidence="1 2">UMB0085</strain>
    </source>
</reference>
<proteinExistence type="predicted"/>
<name>A0A2N5KWY1_9LACO</name>
<dbReference type="AlphaFoldDB" id="A0A2N5KWY1"/>
<organism evidence="1 2">
    <name type="scientific">Lactobacillus crispatus</name>
    <dbReference type="NCBI Taxonomy" id="47770"/>
    <lineage>
        <taxon>Bacteria</taxon>
        <taxon>Bacillati</taxon>
        <taxon>Bacillota</taxon>
        <taxon>Bacilli</taxon>
        <taxon>Lactobacillales</taxon>
        <taxon>Lactobacillaceae</taxon>
        <taxon>Lactobacillus</taxon>
    </lineage>
</organism>
<dbReference type="Proteomes" id="UP000235119">
    <property type="component" value="Unassembled WGS sequence"/>
</dbReference>
<evidence type="ECO:0008006" key="3">
    <source>
        <dbReference type="Google" id="ProtNLM"/>
    </source>
</evidence>
<dbReference type="RefSeq" id="WP_068813763.1">
    <property type="nucleotide sequence ID" value="NZ_MAKH01000069.1"/>
</dbReference>
<accession>A0A2N5KWY1</accession>
<evidence type="ECO:0000313" key="2">
    <source>
        <dbReference type="Proteomes" id="UP000235119"/>
    </source>
</evidence>
<protein>
    <recommendedName>
        <fullName evidence="3">Phage tail protein</fullName>
    </recommendedName>
</protein>
<dbReference type="EMBL" id="PKIW01000046">
    <property type="protein sequence ID" value="PLT10739.1"/>
    <property type="molecule type" value="Genomic_DNA"/>
</dbReference>
<comment type="caution">
    <text evidence="1">The sequence shown here is derived from an EMBL/GenBank/DDBJ whole genome shotgun (WGS) entry which is preliminary data.</text>
</comment>